<dbReference type="EMBL" id="FUYN01000002">
    <property type="protein sequence ID" value="SKB37117.1"/>
    <property type="molecule type" value="Genomic_DNA"/>
</dbReference>
<dbReference type="RefSeq" id="WP_013360378.1">
    <property type="nucleotide sequence ID" value="NZ_CP154629.1"/>
</dbReference>
<sequence>MKIAILVNEDTMKRCTGKGCFNAFFNRLDSFSDYGPEAQILGFTHVGGDLEHKIEKLKKNKVEAVHLSSCLRRRYSGYQELLERLSKDFEVKGYTHGRAILD</sequence>
<dbReference type="AlphaFoldDB" id="A0A1T5AQL2"/>
<evidence type="ECO:0000259" key="1">
    <source>
        <dbReference type="SMART" id="SM01078"/>
    </source>
</evidence>
<dbReference type="Pfam" id="PF08821">
    <property type="entry name" value="CGGC"/>
    <property type="match status" value="1"/>
</dbReference>
<protein>
    <submittedName>
        <fullName evidence="2">Predicted metal-binding protein</fullName>
    </submittedName>
</protein>
<gene>
    <name evidence="2" type="ORF">SAMN02745120_1103</name>
</gene>
<dbReference type="SMART" id="SM01078">
    <property type="entry name" value="CGGC"/>
    <property type="match status" value="1"/>
</dbReference>
<dbReference type="OrthoDB" id="1682132at2"/>
<name>A0A1T5AQL2_9FIRM</name>
<accession>A0A1T5AQL2</accession>
<reference evidence="3" key="1">
    <citation type="submission" date="2017-02" db="EMBL/GenBank/DDBJ databases">
        <authorList>
            <person name="Varghese N."/>
            <person name="Submissions S."/>
        </authorList>
    </citation>
    <scope>NUCLEOTIDE SEQUENCE [LARGE SCALE GENOMIC DNA]</scope>
    <source>
        <strain evidence="3">ATCC 35199</strain>
    </source>
</reference>
<feature type="domain" description="CGGC" evidence="1">
    <location>
        <begin position="2"/>
        <end position="96"/>
    </location>
</feature>
<evidence type="ECO:0000313" key="3">
    <source>
        <dbReference type="Proteomes" id="UP000243406"/>
    </source>
</evidence>
<keyword evidence="3" id="KW-1185">Reference proteome</keyword>
<dbReference type="InterPro" id="IPR014925">
    <property type="entry name" value="CGGC_dom"/>
</dbReference>
<dbReference type="Proteomes" id="UP000243406">
    <property type="component" value="Unassembled WGS sequence"/>
</dbReference>
<organism evidence="2 3">
    <name type="scientific">Acetoanaerobium noterae</name>
    <dbReference type="NCBI Taxonomy" id="745369"/>
    <lineage>
        <taxon>Bacteria</taxon>
        <taxon>Bacillati</taxon>
        <taxon>Bacillota</taxon>
        <taxon>Clostridia</taxon>
        <taxon>Peptostreptococcales</taxon>
        <taxon>Filifactoraceae</taxon>
        <taxon>Acetoanaerobium</taxon>
    </lineage>
</organism>
<evidence type="ECO:0000313" key="2">
    <source>
        <dbReference type="EMBL" id="SKB37117.1"/>
    </source>
</evidence>
<proteinExistence type="predicted"/>